<evidence type="ECO:0000313" key="2">
    <source>
        <dbReference type="EMBL" id="MCK7615006.1"/>
    </source>
</evidence>
<evidence type="ECO:0000259" key="1">
    <source>
        <dbReference type="Pfam" id="PF14452"/>
    </source>
</evidence>
<proteinExistence type="predicted"/>
<feature type="domain" description="Multi-ubiquitin" evidence="1">
    <location>
        <begin position="151"/>
        <end position="223"/>
    </location>
</feature>
<name>A0ABT0GZZ2_9HYPH</name>
<dbReference type="RefSeq" id="WP_248157921.1">
    <property type="nucleotide sequence ID" value="NZ_JALNMJ010000020.1"/>
</dbReference>
<protein>
    <submittedName>
        <fullName evidence="2">Multiubiquitin domain-containing protein</fullName>
    </submittedName>
</protein>
<gene>
    <name evidence="2" type="ORF">M0H32_22810</name>
</gene>
<evidence type="ECO:0000313" key="3">
    <source>
        <dbReference type="Proteomes" id="UP001431221"/>
    </source>
</evidence>
<dbReference type="InterPro" id="IPR027802">
    <property type="entry name" value="Multi-ubiquitin_dom"/>
</dbReference>
<feature type="domain" description="Multi-ubiquitin" evidence="1">
    <location>
        <begin position="81"/>
        <end position="140"/>
    </location>
</feature>
<sequence>MAQAAQAHHYRLIVNDQNYECDDPVLTGRDILAIAGCRPASAFTTIVFAGLGTQIIGLDEAFEITGSQPPKFRTFKGDRMFRAVLNEREIVWGDKSISAAELRIIGGILDDEDLFFDSGRERPIDDDEILSLRKEGVERFRSGAPRDQSVDIVLNGEVISVDKGRLSFSELAKLAFPKLFGRELICFTVSFTRGPKRRSEGVLLDGDKVRIVEGMVFNVSATDKS</sequence>
<dbReference type="Proteomes" id="UP001431221">
    <property type="component" value="Unassembled WGS sequence"/>
</dbReference>
<organism evidence="2 3">
    <name type="scientific">Roseibium sediminicola</name>
    <dbReference type="NCBI Taxonomy" id="2933272"/>
    <lineage>
        <taxon>Bacteria</taxon>
        <taxon>Pseudomonadati</taxon>
        <taxon>Pseudomonadota</taxon>
        <taxon>Alphaproteobacteria</taxon>
        <taxon>Hyphomicrobiales</taxon>
        <taxon>Stappiaceae</taxon>
        <taxon>Roseibium</taxon>
    </lineage>
</organism>
<reference evidence="2" key="1">
    <citation type="submission" date="2022-04" db="EMBL/GenBank/DDBJ databases">
        <title>Roseibium sp. CAU 1639 isolated from mud.</title>
        <authorList>
            <person name="Kim W."/>
        </authorList>
    </citation>
    <scope>NUCLEOTIDE SEQUENCE</scope>
    <source>
        <strain evidence="2">CAU 1639</strain>
    </source>
</reference>
<accession>A0ABT0GZZ2</accession>
<dbReference type="Pfam" id="PF14452">
    <property type="entry name" value="Multi_ubiq"/>
    <property type="match status" value="3"/>
</dbReference>
<keyword evidence="3" id="KW-1185">Reference proteome</keyword>
<comment type="caution">
    <text evidence="2">The sequence shown here is derived from an EMBL/GenBank/DDBJ whole genome shotgun (WGS) entry which is preliminary data.</text>
</comment>
<feature type="domain" description="Multi-ubiquitin" evidence="1">
    <location>
        <begin position="10"/>
        <end position="65"/>
    </location>
</feature>
<dbReference type="EMBL" id="JALNMJ010000020">
    <property type="protein sequence ID" value="MCK7615006.1"/>
    <property type="molecule type" value="Genomic_DNA"/>
</dbReference>